<feature type="non-terminal residue" evidence="1">
    <location>
        <position position="32"/>
    </location>
</feature>
<name>X1U8U7_9ZZZZ</name>
<accession>X1U8U7</accession>
<proteinExistence type="predicted"/>
<dbReference type="AlphaFoldDB" id="X1U8U7"/>
<protein>
    <submittedName>
        <fullName evidence="1">Uncharacterized protein</fullName>
    </submittedName>
</protein>
<sequence>MVSLVALLARLYMQETNKTPAFSKLGLEDIVS</sequence>
<organism evidence="1">
    <name type="scientific">marine sediment metagenome</name>
    <dbReference type="NCBI Taxonomy" id="412755"/>
    <lineage>
        <taxon>unclassified sequences</taxon>
        <taxon>metagenomes</taxon>
        <taxon>ecological metagenomes</taxon>
    </lineage>
</organism>
<gene>
    <name evidence="1" type="ORF">S12H4_39797</name>
</gene>
<reference evidence="1" key="1">
    <citation type="journal article" date="2014" name="Front. Microbiol.">
        <title>High frequency of phylogenetically diverse reductive dehalogenase-homologous genes in deep subseafloor sedimentary metagenomes.</title>
        <authorList>
            <person name="Kawai M."/>
            <person name="Futagami T."/>
            <person name="Toyoda A."/>
            <person name="Takaki Y."/>
            <person name="Nishi S."/>
            <person name="Hori S."/>
            <person name="Arai W."/>
            <person name="Tsubouchi T."/>
            <person name="Morono Y."/>
            <person name="Uchiyama I."/>
            <person name="Ito T."/>
            <person name="Fujiyama A."/>
            <person name="Inagaki F."/>
            <person name="Takami H."/>
        </authorList>
    </citation>
    <scope>NUCLEOTIDE SEQUENCE</scope>
    <source>
        <strain evidence="1">Expedition CK06-06</strain>
    </source>
</reference>
<evidence type="ECO:0000313" key="1">
    <source>
        <dbReference type="EMBL" id="GAI88749.1"/>
    </source>
</evidence>
<dbReference type="EMBL" id="BARW01024093">
    <property type="protein sequence ID" value="GAI88749.1"/>
    <property type="molecule type" value="Genomic_DNA"/>
</dbReference>
<comment type="caution">
    <text evidence="1">The sequence shown here is derived from an EMBL/GenBank/DDBJ whole genome shotgun (WGS) entry which is preliminary data.</text>
</comment>